<dbReference type="Proteomes" id="UP000265120">
    <property type="component" value="Chromosome 8"/>
</dbReference>
<evidence type="ECO:0000256" key="6">
    <source>
        <dbReference type="ARBA" id="ARBA00023054"/>
    </source>
</evidence>
<proteinExistence type="predicted"/>
<evidence type="ECO:0000313" key="8">
    <source>
        <dbReference type="Ensembl" id="ENSCSEP00000023055.1"/>
    </source>
</evidence>
<dbReference type="PANTHER" id="PTHR15352:SF3">
    <property type="entry name" value="INOSITOL 1,4,5-TRIPHOSPHATE RECEPTOR ASSOCIATED 2"/>
    <property type="match status" value="1"/>
</dbReference>
<dbReference type="Ensembl" id="ENSCSET00000023355.1">
    <property type="protein sequence ID" value="ENSCSEP00000023055.1"/>
    <property type="gene ID" value="ENSCSEG00000014668.1"/>
</dbReference>
<keyword evidence="6" id="KW-0175">Coiled coil</keyword>
<evidence type="ECO:0000256" key="4">
    <source>
        <dbReference type="ARBA" id="ARBA00022692"/>
    </source>
</evidence>
<reference evidence="8" key="2">
    <citation type="submission" date="2025-08" db="UniProtKB">
        <authorList>
            <consortium name="Ensembl"/>
        </authorList>
    </citation>
    <scope>IDENTIFICATION</scope>
</reference>
<evidence type="ECO:0000256" key="1">
    <source>
        <dbReference type="ARBA" id="ARBA00004167"/>
    </source>
</evidence>
<evidence type="ECO:0000256" key="7">
    <source>
        <dbReference type="ARBA" id="ARBA00023136"/>
    </source>
</evidence>
<reference evidence="8" key="3">
    <citation type="submission" date="2025-09" db="UniProtKB">
        <authorList>
            <consortium name="Ensembl"/>
        </authorList>
    </citation>
    <scope>IDENTIFICATION</scope>
</reference>
<evidence type="ECO:0000256" key="2">
    <source>
        <dbReference type="ARBA" id="ARBA00004496"/>
    </source>
</evidence>
<keyword evidence="5" id="KW-1133">Transmembrane helix</keyword>
<keyword evidence="9" id="KW-1185">Reference proteome</keyword>
<organism evidence="8 9">
    <name type="scientific">Cynoglossus semilaevis</name>
    <name type="common">Tongue sole</name>
    <dbReference type="NCBI Taxonomy" id="244447"/>
    <lineage>
        <taxon>Eukaryota</taxon>
        <taxon>Metazoa</taxon>
        <taxon>Chordata</taxon>
        <taxon>Craniata</taxon>
        <taxon>Vertebrata</taxon>
        <taxon>Euteleostomi</taxon>
        <taxon>Actinopterygii</taxon>
        <taxon>Neopterygii</taxon>
        <taxon>Teleostei</taxon>
        <taxon>Neoteleostei</taxon>
        <taxon>Acanthomorphata</taxon>
        <taxon>Carangaria</taxon>
        <taxon>Pleuronectiformes</taxon>
        <taxon>Pleuronectoidei</taxon>
        <taxon>Cynoglossidae</taxon>
        <taxon>Cynoglossinae</taxon>
        <taxon>Cynoglossus</taxon>
    </lineage>
</organism>
<name>A0A3P8WEN9_CYNSE</name>
<evidence type="ECO:0000313" key="9">
    <source>
        <dbReference type="Proteomes" id="UP000265120"/>
    </source>
</evidence>
<keyword evidence="7" id="KW-0472">Membrane</keyword>
<reference evidence="8 9" key="1">
    <citation type="journal article" date="2014" name="Nat. Genet.">
        <title>Whole-genome sequence of a flatfish provides insights into ZW sex chromosome evolution and adaptation to a benthic lifestyle.</title>
        <authorList>
            <person name="Chen S."/>
            <person name="Zhang G."/>
            <person name="Shao C."/>
            <person name="Huang Q."/>
            <person name="Liu G."/>
            <person name="Zhang P."/>
            <person name="Song W."/>
            <person name="An N."/>
            <person name="Chalopin D."/>
            <person name="Volff J.N."/>
            <person name="Hong Y."/>
            <person name="Li Q."/>
            <person name="Sha Z."/>
            <person name="Zhou H."/>
            <person name="Xie M."/>
            <person name="Yu Q."/>
            <person name="Liu Y."/>
            <person name="Xiang H."/>
            <person name="Wang N."/>
            <person name="Wu K."/>
            <person name="Yang C."/>
            <person name="Zhou Q."/>
            <person name="Liao X."/>
            <person name="Yang L."/>
            <person name="Hu Q."/>
            <person name="Zhang J."/>
            <person name="Meng L."/>
            <person name="Jin L."/>
            <person name="Tian Y."/>
            <person name="Lian J."/>
            <person name="Yang J."/>
            <person name="Miao G."/>
            <person name="Liu S."/>
            <person name="Liang Z."/>
            <person name="Yan F."/>
            <person name="Li Y."/>
            <person name="Sun B."/>
            <person name="Zhang H."/>
            <person name="Zhang J."/>
            <person name="Zhu Y."/>
            <person name="Du M."/>
            <person name="Zhao Y."/>
            <person name="Schartl M."/>
            <person name="Tang Q."/>
            <person name="Wang J."/>
        </authorList>
    </citation>
    <scope>NUCLEOTIDE SEQUENCE</scope>
</reference>
<dbReference type="AlphaFoldDB" id="A0A3P8WEN9"/>
<protein>
    <submittedName>
        <fullName evidence="8">Lymphoid-restricted membrane protein</fullName>
    </submittedName>
</protein>
<sequence length="336" mass="38450">CCLCWLKRRRVCRKVQPKSRQERPTWQVKKKKKIYICVHEGAGDGNERFPNRLFVHTTTLFSCFQAEFQRLALGFKCDMFTLEKRLRLEERSRDLAEENVRREVSSCQGLLQALIPLCEDDTQSMEIIQRLQKNLDILIQSMTRVSSRSEMLGAIHQENRIGKAVEMMIQHVENLKRMYTKEHAELLELRQTMLQNERSFGSQTEKGQKDFEPLSTTQLWLLSLFCTSVIMVVSRNMTGKNMARPPLKRFVSSAAWVDTEEPSVMMKGLPDIFCCTICSVTCFATSSAPGLLALLASLVMQPVVDAAPVGTGDSWMTIQQLLWPYTGLRHNGQPPV</sequence>
<keyword evidence="3" id="KW-0963">Cytoplasm</keyword>
<keyword evidence="4" id="KW-0812">Transmembrane</keyword>
<evidence type="ECO:0000256" key="5">
    <source>
        <dbReference type="ARBA" id="ARBA00022989"/>
    </source>
</evidence>
<accession>A0A3P8WEN9</accession>
<evidence type="ECO:0000256" key="3">
    <source>
        <dbReference type="ARBA" id="ARBA00022490"/>
    </source>
</evidence>
<dbReference type="Pfam" id="PF05781">
    <property type="entry name" value="MRVI1"/>
    <property type="match status" value="2"/>
</dbReference>
<dbReference type="PANTHER" id="PTHR15352">
    <property type="entry name" value="LYMPHOID-RESTRICTED MEMBRANE PROTEIN, JAW1"/>
    <property type="match status" value="1"/>
</dbReference>
<dbReference type="InterPro" id="IPR008677">
    <property type="entry name" value="MRVI1"/>
</dbReference>
<dbReference type="GeneTree" id="ENSGT00530000063722"/>
<dbReference type="GO" id="GO:0005789">
    <property type="term" value="C:endoplasmic reticulum membrane"/>
    <property type="evidence" value="ECO:0007669"/>
    <property type="project" value="TreeGrafter"/>
</dbReference>
<comment type="subcellular location">
    <subcellularLocation>
        <location evidence="2">Cytoplasm</location>
    </subcellularLocation>
    <subcellularLocation>
        <location evidence="1">Membrane</location>
        <topology evidence="1">Single-pass membrane protein</topology>
    </subcellularLocation>
</comment>